<dbReference type="AlphaFoldDB" id="A0A858RQ64"/>
<dbReference type="PANTHER" id="PTHR10799">
    <property type="entry name" value="SNF2/RAD54 HELICASE FAMILY"/>
    <property type="match status" value="1"/>
</dbReference>
<feature type="domain" description="SWIM-type" evidence="3">
    <location>
        <begin position="56"/>
        <end position="93"/>
    </location>
</feature>
<evidence type="ECO:0000259" key="4">
    <source>
        <dbReference type="PROSITE" id="PS51192"/>
    </source>
</evidence>
<dbReference type="PROSITE" id="PS50966">
    <property type="entry name" value="ZF_SWIM"/>
    <property type="match status" value="1"/>
</dbReference>
<dbReference type="GO" id="GO:0005524">
    <property type="term" value="F:ATP binding"/>
    <property type="evidence" value="ECO:0007669"/>
    <property type="project" value="InterPro"/>
</dbReference>
<dbReference type="InterPro" id="IPR014001">
    <property type="entry name" value="Helicase_ATP-bd"/>
</dbReference>
<dbReference type="CDD" id="cd18793">
    <property type="entry name" value="SF2_C_SNF"/>
    <property type="match status" value="1"/>
</dbReference>
<protein>
    <submittedName>
        <fullName evidence="6">DEAD/DEAH box helicase</fullName>
    </submittedName>
</protein>
<keyword evidence="2" id="KW-0479">Metal-binding</keyword>
<keyword evidence="6" id="KW-0067">ATP-binding</keyword>
<dbReference type="SMART" id="SM00487">
    <property type="entry name" value="DEXDc"/>
    <property type="match status" value="1"/>
</dbReference>
<dbReference type="GO" id="GO:0016787">
    <property type="term" value="F:hydrolase activity"/>
    <property type="evidence" value="ECO:0007669"/>
    <property type="project" value="UniProtKB-KW"/>
</dbReference>
<dbReference type="InterPro" id="IPR007527">
    <property type="entry name" value="Znf_SWIM"/>
</dbReference>
<evidence type="ECO:0000256" key="2">
    <source>
        <dbReference type="PROSITE-ProRule" id="PRU00325"/>
    </source>
</evidence>
<accession>A0A858RQ64</accession>
<dbReference type="InterPro" id="IPR049730">
    <property type="entry name" value="SNF2/RAD54-like_C"/>
</dbReference>
<dbReference type="InterPro" id="IPR027417">
    <property type="entry name" value="P-loop_NTPase"/>
</dbReference>
<dbReference type="InterPro" id="IPR001650">
    <property type="entry name" value="Helicase_C-like"/>
</dbReference>
<dbReference type="GO" id="GO:0008270">
    <property type="term" value="F:zinc ion binding"/>
    <property type="evidence" value="ECO:0007669"/>
    <property type="project" value="UniProtKB-KW"/>
</dbReference>
<dbReference type="GO" id="GO:0004386">
    <property type="term" value="F:helicase activity"/>
    <property type="evidence" value="ECO:0007669"/>
    <property type="project" value="UniProtKB-KW"/>
</dbReference>
<dbReference type="EMBL" id="CP051774">
    <property type="protein sequence ID" value="QJE98875.1"/>
    <property type="molecule type" value="Genomic_DNA"/>
</dbReference>
<gene>
    <name evidence="6" type="ORF">HHL09_24875</name>
</gene>
<evidence type="ECO:0000256" key="1">
    <source>
        <dbReference type="ARBA" id="ARBA00022801"/>
    </source>
</evidence>
<feature type="domain" description="Helicase C-terminal" evidence="5">
    <location>
        <begin position="858"/>
        <end position="1011"/>
    </location>
</feature>
<dbReference type="RefSeq" id="WP_169457361.1">
    <property type="nucleotide sequence ID" value="NZ_CP051774.1"/>
</dbReference>
<reference evidence="6 7" key="1">
    <citation type="submission" date="2020-04" db="EMBL/GenBank/DDBJ databases">
        <title>Luteolibacter sp. G-1-1-1 isolated from soil.</title>
        <authorList>
            <person name="Dahal R.H."/>
        </authorList>
    </citation>
    <scope>NUCLEOTIDE SEQUENCE [LARGE SCALE GENOMIC DNA]</scope>
    <source>
        <strain evidence="6 7">G-1-1-1</strain>
    </source>
</reference>
<dbReference type="InterPro" id="IPR038718">
    <property type="entry name" value="SNF2-like_sf"/>
</dbReference>
<keyword evidence="6" id="KW-0547">Nucleotide-binding</keyword>
<dbReference type="PROSITE" id="PS51194">
    <property type="entry name" value="HELICASE_CTER"/>
    <property type="match status" value="1"/>
</dbReference>
<dbReference type="Proteomes" id="UP000501812">
    <property type="component" value="Chromosome"/>
</dbReference>
<dbReference type="Pfam" id="PF00271">
    <property type="entry name" value="Helicase_C"/>
    <property type="match status" value="1"/>
</dbReference>
<organism evidence="6 7">
    <name type="scientific">Luteolibacter luteus</name>
    <dbReference type="NCBI Taxonomy" id="2728835"/>
    <lineage>
        <taxon>Bacteria</taxon>
        <taxon>Pseudomonadati</taxon>
        <taxon>Verrucomicrobiota</taxon>
        <taxon>Verrucomicrobiia</taxon>
        <taxon>Verrucomicrobiales</taxon>
        <taxon>Verrucomicrobiaceae</taxon>
        <taxon>Luteolibacter</taxon>
    </lineage>
</organism>
<feature type="domain" description="Helicase ATP-binding" evidence="4">
    <location>
        <begin position="571"/>
        <end position="732"/>
    </location>
</feature>
<dbReference type="Gene3D" id="3.40.50.10810">
    <property type="entry name" value="Tandem AAA-ATPase domain"/>
    <property type="match status" value="1"/>
</dbReference>
<sequence length="1025" mass="112982">MAIDITEDWIRSLTGWKPFKEGKTMADNGLVTELKKSAAGDVLQANIREGRLNLRPTVKIAGPSDVRVQCGCPDFRATGGVCAHAVAVLLSSLKPAVTGAAAGRSPLAASPDPAAPPIAPQAWEIHLSPRLETEWPEGKLSLRFAATTGTPAPQDPVLSAWLAARKVPAGVKSHPMRLSGSDLAEFLDLAAGHPRIAIDSRKGSFRLEEDPGPPLRLADSRLEGDRLVLDLTSGQSAGKTLVLWGEGPALLSRDSAARLPAKSANPLWMRQLAELLDKGRIGLPVERFLEDYDAWMDLFEPPQPGWLGTLRLAGAQPEFWVELDGSLDAVEALLRVRYPGLPATPIPPVGDPISGLPRLAPDGHLQARNPTAEEQARRRLLALGFSAGANPARFQMRGREEVLGLIADGLPLLRGSWSVKLSERFGTAVGRVHVVSPEIREVADHGSSLVFELSFQTRGGKHIPSAEIRRILRGGKRSVKLSNGMDLVVRRNAEELVNPLIEELGIGRPDERFQLQGASALLFQNLREILSLSLKISDKHNIDNHRFTKISNDGLNASLRPYQEEGASWLNDRLQRLGGALLADEMGLGKTLQTIASINHFKQSEPEVPAAAMVVAPTSLLGNWIAEIKRFAPSLRVLLFHGQSRDKLRQQAEESDVIVTSYGTLVRDLAFHLGREYRLVVADEASLLRNPDADVSKALFKLKARGRIALTGTPVENRMQDLWSIFRFIAPGYLGNRADFKGRYEAPAAADGQTPRGLLDRLRLRTSPFVLRRTKDQVAKDLPDKVEIDEWLTLSEDQADLYTSLTRAGLQELEQIRDKQGEGACRMHLLTLLLRLRQVCVDPGLLDLKEEHKSNAVKIERLLELLSERAENGQKTLVFSQFSQNLRRIEKRVPEGSQKVFRIDGSTRNRQELVDSFQSYDGPAVFLISLKAGGYGLNLTAADTVIHLDPWWNPAVEAQATDRAHRIGQTRPVTVYRLLTRDTVEERVRRLQERKRAVIQAATGDTSTEAIPQNWTADDIEGLLR</sequence>
<dbReference type="Pfam" id="PF04434">
    <property type="entry name" value="SWIM"/>
    <property type="match status" value="1"/>
</dbReference>
<evidence type="ECO:0000259" key="3">
    <source>
        <dbReference type="PROSITE" id="PS50966"/>
    </source>
</evidence>
<dbReference type="SUPFAM" id="SSF52540">
    <property type="entry name" value="P-loop containing nucleoside triphosphate hydrolases"/>
    <property type="match status" value="2"/>
</dbReference>
<evidence type="ECO:0000259" key="5">
    <source>
        <dbReference type="PROSITE" id="PS51194"/>
    </source>
</evidence>
<keyword evidence="1" id="KW-0378">Hydrolase</keyword>
<evidence type="ECO:0000313" key="6">
    <source>
        <dbReference type="EMBL" id="QJE98875.1"/>
    </source>
</evidence>
<keyword evidence="7" id="KW-1185">Reference proteome</keyword>
<evidence type="ECO:0000313" key="7">
    <source>
        <dbReference type="Proteomes" id="UP000501812"/>
    </source>
</evidence>
<keyword evidence="2" id="KW-0863">Zinc-finger</keyword>
<dbReference type="SMART" id="SM00490">
    <property type="entry name" value="HELICc"/>
    <property type="match status" value="1"/>
</dbReference>
<dbReference type="PROSITE" id="PS51192">
    <property type="entry name" value="HELICASE_ATP_BIND_1"/>
    <property type="match status" value="1"/>
</dbReference>
<dbReference type="Gene3D" id="3.40.50.300">
    <property type="entry name" value="P-loop containing nucleotide triphosphate hydrolases"/>
    <property type="match status" value="1"/>
</dbReference>
<proteinExistence type="predicted"/>
<dbReference type="InterPro" id="IPR000330">
    <property type="entry name" value="SNF2_N"/>
</dbReference>
<keyword evidence="6" id="KW-0347">Helicase</keyword>
<dbReference type="KEGG" id="luo:HHL09_24875"/>
<dbReference type="Pfam" id="PF00176">
    <property type="entry name" value="SNF2-rel_dom"/>
    <property type="match status" value="1"/>
</dbReference>
<keyword evidence="2" id="KW-0862">Zinc</keyword>
<name>A0A858RQ64_9BACT</name>